<dbReference type="Gramene" id="ORUFI05G05640.1">
    <property type="protein sequence ID" value="ORUFI05G05640.1"/>
    <property type="gene ID" value="ORUFI05G05640"/>
</dbReference>
<accession>A0A0E0PIA4</accession>
<reference evidence="2" key="1">
    <citation type="submission" date="2013-06" db="EMBL/GenBank/DDBJ databases">
        <authorList>
            <person name="Zhao Q."/>
        </authorList>
    </citation>
    <scope>NUCLEOTIDE SEQUENCE</scope>
    <source>
        <strain evidence="2">cv. W1943</strain>
    </source>
</reference>
<evidence type="ECO:0000313" key="2">
    <source>
        <dbReference type="Proteomes" id="UP000008022"/>
    </source>
</evidence>
<sequence>MEEKTDELAVHNYPQMDMETTLMFERNRRVFQNQEKTIPQIQDEIKLWSMGQGLHADDHDELGDASCTRGTEGWLTCLDT</sequence>
<keyword evidence="2" id="KW-1185">Reference proteome</keyword>
<dbReference type="EnsemblPlants" id="ORUFI05G05640.1">
    <property type="protein sequence ID" value="ORUFI05G05640.1"/>
    <property type="gene ID" value="ORUFI05G05640"/>
</dbReference>
<reference evidence="1" key="2">
    <citation type="submission" date="2015-06" db="UniProtKB">
        <authorList>
            <consortium name="EnsemblPlants"/>
        </authorList>
    </citation>
    <scope>IDENTIFICATION</scope>
</reference>
<name>A0A0E0PIA4_ORYRU</name>
<organism evidence="1 2">
    <name type="scientific">Oryza rufipogon</name>
    <name type="common">Brownbeard rice</name>
    <name type="synonym">Asian wild rice</name>
    <dbReference type="NCBI Taxonomy" id="4529"/>
    <lineage>
        <taxon>Eukaryota</taxon>
        <taxon>Viridiplantae</taxon>
        <taxon>Streptophyta</taxon>
        <taxon>Embryophyta</taxon>
        <taxon>Tracheophyta</taxon>
        <taxon>Spermatophyta</taxon>
        <taxon>Magnoliopsida</taxon>
        <taxon>Liliopsida</taxon>
        <taxon>Poales</taxon>
        <taxon>Poaceae</taxon>
        <taxon>BOP clade</taxon>
        <taxon>Oryzoideae</taxon>
        <taxon>Oryzeae</taxon>
        <taxon>Oryzinae</taxon>
        <taxon>Oryza</taxon>
    </lineage>
</organism>
<proteinExistence type="predicted"/>
<evidence type="ECO:0000313" key="1">
    <source>
        <dbReference type="EnsemblPlants" id="ORUFI05G05640.1"/>
    </source>
</evidence>
<dbReference type="AlphaFoldDB" id="A0A0E0PIA4"/>
<protein>
    <submittedName>
        <fullName evidence="1">Uncharacterized protein</fullName>
    </submittedName>
</protein>
<dbReference type="HOGENOM" id="CLU_2594018_0_0_1"/>
<dbReference type="Proteomes" id="UP000008022">
    <property type="component" value="Unassembled WGS sequence"/>
</dbReference>